<name>A0A382ZCQ2_9ZZZZ</name>
<dbReference type="EMBL" id="UINC01182830">
    <property type="protein sequence ID" value="SVD93263.1"/>
    <property type="molecule type" value="Genomic_DNA"/>
</dbReference>
<dbReference type="InterPro" id="IPR006813">
    <property type="entry name" value="Glyco_trans_17"/>
</dbReference>
<dbReference type="GO" id="GO:0016020">
    <property type="term" value="C:membrane"/>
    <property type="evidence" value="ECO:0007669"/>
    <property type="project" value="InterPro"/>
</dbReference>
<sequence length="229" mass="27701">HKGHYKGVKFNIENYKEFKNKITHLVIDKQFPDTSNPWKTQAFQREFIFNGLNNAKPEDYIMFSDPDEIPRPEILANLKLIKKFGIFLQKMFCYKLNIYNPHESPWEGSRICLKKNLKSIDFLRQKILKKNTRYPFWRIDKEKSIQLIENGGWHFNYLSEPEKISQKLKTFAHIEYNKDEFTNIDVIKNNIHEMRDLFDRGNKYHRVELDNTFPSYILNNQDKFSKWID</sequence>
<dbReference type="Pfam" id="PF04724">
    <property type="entry name" value="Glyco_transf_17"/>
    <property type="match status" value="1"/>
</dbReference>
<organism evidence="1">
    <name type="scientific">marine metagenome</name>
    <dbReference type="NCBI Taxonomy" id="408172"/>
    <lineage>
        <taxon>unclassified sequences</taxon>
        <taxon>metagenomes</taxon>
        <taxon>ecological metagenomes</taxon>
    </lineage>
</organism>
<proteinExistence type="predicted"/>
<dbReference type="GO" id="GO:0006044">
    <property type="term" value="P:N-acetylglucosamine metabolic process"/>
    <property type="evidence" value="ECO:0007669"/>
    <property type="project" value="TreeGrafter"/>
</dbReference>
<dbReference type="PANTHER" id="PTHR12224:SF0">
    <property type="entry name" value="BETA-1,4-MANNOSYL-GLYCOPROTEIN 4-BETA-N-ACETYLGLUCOSAMINYLTRANSFERASE"/>
    <property type="match status" value="1"/>
</dbReference>
<evidence type="ECO:0000313" key="1">
    <source>
        <dbReference type="EMBL" id="SVD93263.1"/>
    </source>
</evidence>
<dbReference type="GO" id="GO:0003830">
    <property type="term" value="F:beta-1,4-mannosylglycoprotein 4-beta-N-acetylglucosaminyltransferase activity"/>
    <property type="evidence" value="ECO:0007669"/>
    <property type="project" value="InterPro"/>
</dbReference>
<dbReference type="PANTHER" id="PTHR12224">
    <property type="entry name" value="BETA-1,4-MANNOSYL-GLYCOPROTEIN BETA-1,4-N-ACETYLGLUCOSAMINYL-TRANSFERASE"/>
    <property type="match status" value="1"/>
</dbReference>
<protein>
    <recommendedName>
        <fullName evidence="2">Glycosyl transferase family 17</fullName>
    </recommendedName>
</protein>
<reference evidence="1" key="1">
    <citation type="submission" date="2018-05" db="EMBL/GenBank/DDBJ databases">
        <authorList>
            <person name="Lanie J.A."/>
            <person name="Ng W.-L."/>
            <person name="Kazmierczak K.M."/>
            <person name="Andrzejewski T.M."/>
            <person name="Davidsen T.M."/>
            <person name="Wayne K.J."/>
            <person name="Tettelin H."/>
            <person name="Glass J.I."/>
            <person name="Rusch D."/>
            <person name="Podicherti R."/>
            <person name="Tsui H.-C.T."/>
            <person name="Winkler M.E."/>
        </authorList>
    </citation>
    <scope>NUCLEOTIDE SEQUENCE</scope>
</reference>
<gene>
    <name evidence="1" type="ORF">METZ01_LOCUS446117</name>
</gene>
<dbReference type="AlphaFoldDB" id="A0A382ZCQ2"/>
<accession>A0A382ZCQ2</accession>
<evidence type="ECO:0008006" key="2">
    <source>
        <dbReference type="Google" id="ProtNLM"/>
    </source>
</evidence>
<feature type="non-terminal residue" evidence="1">
    <location>
        <position position="1"/>
    </location>
</feature>